<protein>
    <submittedName>
        <fullName evidence="2">Uncharacterized protein</fullName>
    </submittedName>
</protein>
<dbReference type="EMBL" id="JAPEIS010000008">
    <property type="protein sequence ID" value="KAJ8063474.1"/>
    <property type="molecule type" value="Genomic_DNA"/>
</dbReference>
<sequence length="62" mass="6280">MQFTFVTIISLIAVAIATPISPLQSRQTPAVDASAASMSDAQGNVVGFDSKGVNQAAKNSGV</sequence>
<dbReference type="Proteomes" id="UP001152300">
    <property type="component" value="Unassembled WGS sequence"/>
</dbReference>
<proteinExistence type="predicted"/>
<organism evidence="2 3">
    <name type="scientific">Sclerotinia nivalis</name>
    <dbReference type="NCBI Taxonomy" id="352851"/>
    <lineage>
        <taxon>Eukaryota</taxon>
        <taxon>Fungi</taxon>
        <taxon>Dikarya</taxon>
        <taxon>Ascomycota</taxon>
        <taxon>Pezizomycotina</taxon>
        <taxon>Leotiomycetes</taxon>
        <taxon>Helotiales</taxon>
        <taxon>Sclerotiniaceae</taxon>
        <taxon>Sclerotinia</taxon>
    </lineage>
</organism>
<name>A0A9X0AJG6_9HELO</name>
<evidence type="ECO:0000313" key="2">
    <source>
        <dbReference type="EMBL" id="KAJ8063474.1"/>
    </source>
</evidence>
<evidence type="ECO:0000256" key="1">
    <source>
        <dbReference type="SAM" id="SignalP"/>
    </source>
</evidence>
<comment type="caution">
    <text evidence="2">The sequence shown here is derived from an EMBL/GenBank/DDBJ whole genome shotgun (WGS) entry which is preliminary data.</text>
</comment>
<keyword evidence="1" id="KW-0732">Signal</keyword>
<feature type="signal peptide" evidence="1">
    <location>
        <begin position="1"/>
        <end position="17"/>
    </location>
</feature>
<keyword evidence="3" id="KW-1185">Reference proteome</keyword>
<gene>
    <name evidence="2" type="ORF">OCU04_007350</name>
</gene>
<accession>A0A9X0AJG6</accession>
<dbReference type="AlphaFoldDB" id="A0A9X0AJG6"/>
<reference evidence="2" key="1">
    <citation type="submission" date="2022-11" db="EMBL/GenBank/DDBJ databases">
        <title>Genome Resource of Sclerotinia nivalis Strain SnTB1, a Plant Pathogen Isolated from American Ginseng.</title>
        <authorList>
            <person name="Fan S."/>
        </authorList>
    </citation>
    <scope>NUCLEOTIDE SEQUENCE</scope>
    <source>
        <strain evidence="2">SnTB1</strain>
    </source>
</reference>
<evidence type="ECO:0000313" key="3">
    <source>
        <dbReference type="Proteomes" id="UP001152300"/>
    </source>
</evidence>
<feature type="chain" id="PRO_5040736171" evidence="1">
    <location>
        <begin position="18"/>
        <end position="62"/>
    </location>
</feature>